<dbReference type="OrthoDB" id="9786336at2"/>
<dbReference type="Pfam" id="PF00227">
    <property type="entry name" value="Proteasome"/>
    <property type="match status" value="1"/>
</dbReference>
<dbReference type="RefSeq" id="WP_110389535.1">
    <property type="nucleotide sequence ID" value="NZ_CALCOA010000113.1"/>
</dbReference>
<organism evidence="1 2">
    <name type="scientific">Rivihabitans pingtungensis</name>
    <dbReference type="NCBI Taxonomy" id="1054498"/>
    <lineage>
        <taxon>Bacteria</taxon>
        <taxon>Pseudomonadati</taxon>
        <taxon>Pseudomonadota</taxon>
        <taxon>Betaproteobacteria</taxon>
        <taxon>Neisseriales</taxon>
        <taxon>Aquaspirillaceae</taxon>
        <taxon>Rivihabitans</taxon>
    </lineage>
</organism>
<evidence type="ECO:0000313" key="1">
    <source>
        <dbReference type="EMBL" id="PXX81220.1"/>
    </source>
</evidence>
<reference evidence="1 2" key="1">
    <citation type="submission" date="2018-05" db="EMBL/GenBank/DDBJ databases">
        <title>Genomic Encyclopedia of Type Strains, Phase IV (KMG-IV): sequencing the most valuable type-strain genomes for metagenomic binning, comparative biology and taxonomic classification.</title>
        <authorList>
            <person name="Goeker M."/>
        </authorList>
    </citation>
    <scope>NUCLEOTIDE SEQUENCE [LARGE SCALE GENOMIC DNA]</scope>
    <source>
        <strain evidence="1 2">DSM 29661</strain>
    </source>
</reference>
<keyword evidence="1" id="KW-0645">Protease</keyword>
<dbReference type="AlphaFoldDB" id="A0A318KTY0"/>
<sequence>MTYCAALNLKDGLVFASDSRTNAGVDHIATFRKMHLFQQPGERAIVLLNSGNLATTQSVVSLLRARTLHDGEHLLNISSLYDAARLVGETVREVVDRDTGQQASNIDFGCSFLVGGQIRGEQPRLFNVYPQGNFIESSTDTPFFQIGESKYGKPILDRVIRYETDMNEALKCLLISFDSTIRSNLSVGLPMETLRYRIDSFAELRPHRIDEGDEYFQQLRGRWASGLRQVFASLPDPEWFDEA</sequence>
<protein>
    <submittedName>
        <fullName evidence="1">Putative proteasome-type protease</fullName>
    </submittedName>
</protein>
<proteinExistence type="predicted"/>
<dbReference type="Gene3D" id="3.60.20.10">
    <property type="entry name" value="Glutamine Phosphoribosylpyrophosphate, subunit 1, domain 1"/>
    <property type="match status" value="1"/>
</dbReference>
<dbReference type="InterPro" id="IPR016545">
    <property type="entry name" value="UCP009120_prtse"/>
</dbReference>
<dbReference type="EMBL" id="QJKI01000002">
    <property type="protein sequence ID" value="PXX81220.1"/>
    <property type="molecule type" value="Genomic_DNA"/>
</dbReference>
<evidence type="ECO:0000313" key="2">
    <source>
        <dbReference type="Proteomes" id="UP000247555"/>
    </source>
</evidence>
<dbReference type="GO" id="GO:0051603">
    <property type="term" value="P:proteolysis involved in protein catabolic process"/>
    <property type="evidence" value="ECO:0007669"/>
    <property type="project" value="InterPro"/>
</dbReference>
<dbReference type="GO" id="GO:0008233">
    <property type="term" value="F:peptidase activity"/>
    <property type="evidence" value="ECO:0007669"/>
    <property type="project" value="UniProtKB-KW"/>
</dbReference>
<dbReference type="InterPro" id="IPR029055">
    <property type="entry name" value="Ntn_hydrolases_N"/>
</dbReference>
<keyword evidence="1" id="KW-0647">Proteasome</keyword>
<dbReference type="PIRSF" id="PIRSF009120">
    <property type="entry name" value="UCP009120_prtse"/>
    <property type="match status" value="1"/>
</dbReference>
<gene>
    <name evidence="1" type="ORF">DFR34_10255</name>
</gene>
<keyword evidence="2" id="KW-1185">Reference proteome</keyword>
<dbReference type="SUPFAM" id="SSF56235">
    <property type="entry name" value="N-terminal nucleophile aminohydrolases (Ntn hydrolases)"/>
    <property type="match status" value="1"/>
</dbReference>
<keyword evidence="1" id="KW-0378">Hydrolase</keyword>
<dbReference type="CDD" id="cd03765">
    <property type="entry name" value="proteasome_beta_bacterial"/>
    <property type="match status" value="1"/>
</dbReference>
<dbReference type="GO" id="GO:0005839">
    <property type="term" value="C:proteasome core complex"/>
    <property type="evidence" value="ECO:0007669"/>
    <property type="project" value="InterPro"/>
</dbReference>
<accession>A0A318KTY0</accession>
<comment type="caution">
    <text evidence="1">The sequence shown here is derived from an EMBL/GenBank/DDBJ whole genome shotgun (WGS) entry which is preliminary data.</text>
</comment>
<dbReference type="Proteomes" id="UP000247555">
    <property type="component" value="Unassembled WGS sequence"/>
</dbReference>
<name>A0A318KTY0_9NEIS</name>
<dbReference type="InterPro" id="IPR001353">
    <property type="entry name" value="Proteasome_sua/b"/>
</dbReference>